<dbReference type="InterPro" id="IPR058647">
    <property type="entry name" value="BSH_CzcB-like"/>
</dbReference>
<feature type="domain" description="CzcB-like barrel-sandwich hybrid" evidence="4">
    <location>
        <begin position="84"/>
        <end position="229"/>
    </location>
</feature>
<dbReference type="PANTHER" id="PTHR30469:SF38">
    <property type="entry name" value="HLYD FAMILY SECRETION PROTEIN"/>
    <property type="match status" value="1"/>
</dbReference>
<feature type="domain" description="CusB-like beta-barrel" evidence="3">
    <location>
        <begin position="252"/>
        <end position="324"/>
    </location>
</feature>
<keyword evidence="2" id="KW-0812">Transmembrane</keyword>
<dbReference type="Pfam" id="PF25973">
    <property type="entry name" value="BSH_CzcB"/>
    <property type="match status" value="1"/>
</dbReference>
<dbReference type="OrthoDB" id="9789643at2"/>
<dbReference type="NCBIfam" id="TIGR01730">
    <property type="entry name" value="RND_mfp"/>
    <property type="match status" value="1"/>
</dbReference>
<dbReference type="STRING" id="335543.Sfum_2520"/>
<dbReference type="GO" id="GO:1990281">
    <property type="term" value="C:efflux pump complex"/>
    <property type="evidence" value="ECO:0007669"/>
    <property type="project" value="TreeGrafter"/>
</dbReference>
<comment type="similarity">
    <text evidence="1">Belongs to the membrane fusion protein (MFP) (TC 8.A.1) family.</text>
</comment>
<gene>
    <name evidence="5" type="ordered locus">Sfum_2520</name>
</gene>
<name>A0LL96_SYNFM</name>
<dbReference type="HOGENOM" id="CLU_018816_1_2_7"/>
<dbReference type="RefSeq" id="WP_011699366.1">
    <property type="nucleotide sequence ID" value="NC_008554.1"/>
</dbReference>
<dbReference type="GO" id="GO:0015562">
    <property type="term" value="F:efflux transmembrane transporter activity"/>
    <property type="evidence" value="ECO:0007669"/>
    <property type="project" value="TreeGrafter"/>
</dbReference>
<organism evidence="5 6">
    <name type="scientific">Syntrophobacter fumaroxidans (strain DSM 10017 / MPOB)</name>
    <dbReference type="NCBI Taxonomy" id="335543"/>
    <lineage>
        <taxon>Bacteria</taxon>
        <taxon>Pseudomonadati</taxon>
        <taxon>Thermodesulfobacteriota</taxon>
        <taxon>Syntrophobacteria</taxon>
        <taxon>Syntrophobacterales</taxon>
        <taxon>Syntrophobacteraceae</taxon>
        <taxon>Syntrophobacter</taxon>
    </lineage>
</organism>
<keyword evidence="2" id="KW-0472">Membrane</keyword>
<sequence length="406" mass="43944">MDPDKISKLKISEEQKFTPGSGRGRKLLWPAFVVVLIVAGLTLAHRSGFLSSSVEVRATSVGWVYPSQVITEFNASGYVVAQRKAAVASKGTGRLSSVEVQEGSRVKDGDVLARIENDDLVADCNQVAAQLAAARSDLTRAGIELDTAARNHVRFSDLYGRKAVSQVDFENARDRYLKARAAVDSARSNIRVLEAALRKAEVLVEYTVIRAPFDGVVLTKDADVGEVVAPFGSATNAKAAVVNMADLSSLMVEADVSESFLSRASIEQPCEVQLDSLPDTRFTGKVDTIVPTADRTRGTVMVKVRFDRLDPRILPEMSAKVSFLSRPLPEGESRPFLGVHRDASTRRGDAEGVFRIEGDRAVWVALPGAETFGDYVLPGSAMKNGERVVLKPPQELKSGDKIKVAD</sequence>
<evidence type="ECO:0000256" key="2">
    <source>
        <dbReference type="SAM" id="Phobius"/>
    </source>
</evidence>
<keyword evidence="6" id="KW-1185">Reference proteome</keyword>
<proteinExistence type="inferred from homology"/>
<dbReference type="InterPro" id="IPR006143">
    <property type="entry name" value="RND_pump_MFP"/>
</dbReference>
<dbReference type="InParanoid" id="A0LL96"/>
<evidence type="ECO:0000259" key="4">
    <source>
        <dbReference type="Pfam" id="PF25973"/>
    </source>
</evidence>
<protein>
    <submittedName>
        <fullName evidence="5">Efflux transporter, RND family, MFP subunit</fullName>
    </submittedName>
</protein>
<dbReference type="Gene3D" id="1.10.287.470">
    <property type="entry name" value="Helix hairpin bin"/>
    <property type="match status" value="1"/>
</dbReference>
<dbReference type="Pfam" id="PF25954">
    <property type="entry name" value="Beta-barrel_RND_2"/>
    <property type="match status" value="1"/>
</dbReference>
<accession>A0LL96</accession>
<dbReference type="InterPro" id="IPR058792">
    <property type="entry name" value="Beta-barrel_RND_2"/>
</dbReference>
<dbReference type="eggNOG" id="COG0845">
    <property type="taxonomic scope" value="Bacteria"/>
</dbReference>
<dbReference type="SUPFAM" id="SSF111369">
    <property type="entry name" value="HlyD-like secretion proteins"/>
    <property type="match status" value="1"/>
</dbReference>
<dbReference type="PANTHER" id="PTHR30469">
    <property type="entry name" value="MULTIDRUG RESISTANCE PROTEIN MDTA"/>
    <property type="match status" value="1"/>
</dbReference>
<feature type="transmembrane region" description="Helical" evidence="2">
    <location>
        <begin position="27"/>
        <end position="44"/>
    </location>
</feature>
<reference evidence="5 6" key="1">
    <citation type="submission" date="2006-10" db="EMBL/GenBank/DDBJ databases">
        <title>Complete sequence of Syntrophobacter fumaroxidans MPOB.</title>
        <authorList>
            <consortium name="US DOE Joint Genome Institute"/>
            <person name="Copeland A."/>
            <person name="Lucas S."/>
            <person name="Lapidus A."/>
            <person name="Barry K."/>
            <person name="Detter J.C."/>
            <person name="Glavina del Rio T."/>
            <person name="Hammon N."/>
            <person name="Israni S."/>
            <person name="Pitluck S."/>
            <person name="Goltsman E.G."/>
            <person name="Martinez M."/>
            <person name="Schmutz J."/>
            <person name="Larimer F."/>
            <person name="Land M."/>
            <person name="Hauser L."/>
            <person name="Kyrpides N."/>
            <person name="Kim E."/>
            <person name="Boone D.R."/>
            <person name="Brockman F."/>
            <person name="Culley D."/>
            <person name="Ferry J."/>
            <person name="Gunsalus R."/>
            <person name="McInerney M.J."/>
            <person name="Morrison M."/>
            <person name="Plugge C."/>
            <person name="Rohlin L."/>
            <person name="Scholten J."/>
            <person name="Sieber J."/>
            <person name="Stams A.J.M."/>
            <person name="Worm P."/>
            <person name="Henstra A.M."/>
            <person name="Richardson P."/>
        </authorList>
    </citation>
    <scope>NUCLEOTIDE SEQUENCE [LARGE SCALE GENOMIC DNA]</scope>
    <source>
        <strain evidence="6">DSM 10017 / MPOB</strain>
    </source>
</reference>
<dbReference type="AlphaFoldDB" id="A0LL96"/>
<dbReference type="Proteomes" id="UP000001784">
    <property type="component" value="Chromosome"/>
</dbReference>
<dbReference type="KEGG" id="sfu:Sfum_2520"/>
<dbReference type="Gene3D" id="2.40.30.170">
    <property type="match status" value="1"/>
</dbReference>
<keyword evidence="2" id="KW-1133">Transmembrane helix</keyword>
<dbReference type="Gene3D" id="2.40.50.100">
    <property type="match status" value="2"/>
</dbReference>
<evidence type="ECO:0000313" key="5">
    <source>
        <dbReference type="EMBL" id="ABK18198.1"/>
    </source>
</evidence>
<evidence type="ECO:0000256" key="1">
    <source>
        <dbReference type="ARBA" id="ARBA00009477"/>
    </source>
</evidence>
<evidence type="ECO:0000313" key="6">
    <source>
        <dbReference type="Proteomes" id="UP000001784"/>
    </source>
</evidence>
<dbReference type="EMBL" id="CP000478">
    <property type="protein sequence ID" value="ABK18198.1"/>
    <property type="molecule type" value="Genomic_DNA"/>
</dbReference>
<evidence type="ECO:0000259" key="3">
    <source>
        <dbReference type="Pfam" id="PF25954"/>
    </source>
</evidence>